<dbReference type="EMBL" id="JBHPBY010000019">
    <property type="protein sequence ID" value="MFC1849064.1"/>
    <property type="molecule type" value="Genomic_DNA"/>
</dbReference>
<evidence type="ECO:0000313" key="3">
    <source>
        <dbReference type="Proteomes" id="UP001594351"/>
    </source>
</evidence>
<keyword evidence="1" id="KW-0812">Transmembrane</keyword>
<proteinExistence type="predicted"/>
<feature type="transmembrane region" description="Helical" evidence="1">
    <location>
        <begin position="43"/>
        <end position="67"/>
    </location>
</feature>
<feature type="transmembrane region" description="Helical" evidence="1">
    <location>
        <begin position="79"/>
        <end position="101"/>
    </location>
</feature>
<accession>A0ABV6YS93</accession>
<sequence>MKFILSISVAISSGALATLCAGFIAWACIEWYNISSFEGKAGYFLVAIALLGGMAGLIIGFVTNWIITSSISPGFFKGLGISWGIVVVLSALGALFSWLLADIPPEIDGYLLDLAIEFRLSTEETEPPQASDDTFMTLQCLSGRVVRKMQTGTLDLAAIRQEDGYWILPATAYIFTSRGKRLIHLVIDDETAATFIVPLPRWPGRRHEKWSKWLLYPTQEDSKWRGTSYRFRVQRIIPSPPSPDPEVPMADAFTALDPGSPLIEWLEYVNYDQLPERINTAMSVIESRQEELAQLIRSDDIDVRESAMVAVIRLIHITPVVTEAVLADGKEIETNIRRFNTMTPTDPEFYNFQVELRSRFSYWHRAWWNIHQRTDVDARPPVQNILDLAEIRAKETSMDEIVINARAHLDGIPNANGVVK</sequence>
<keyword evidence="3" id="KW-1185">Reference proteome</keyword>
<evidence type="ECO:0000313" key="2">
    <source>
        <dbReference type="EMBL" id="MFC1849064.1"/>
    </source>
</evidence>
<comment type="caution">
    <text evidence="2">The sequence shown here is derived from an EMBL/GenBank/DDBJ whole genome shotgun (WGS) entry which is preliminary data.</text>
</comment>
<protein>
    <submittedName>
        <fullName evidence="2">Uncharacterized protein</fullName>
    </submittedName>
</protein>
<name>A0ABV6YS93_UNCC1</name>
<dbReference type="Proteomes" id="UP001594351">
    <property type="component" value="Unassembled WGS sequence"/>
</dbReference>
<gene>
    <name evidence="2" type="ORF">ACFL27_02535</name>
</gene>
<organism evidence="2 3">
    <name type="scientific">candidate division CSSED10-310 bacterium</name>
    <dbReference type="NCBI Taxonomy" id="2855610"/>
    <lineage>
        <taxon>Bacteria</taxon>
        <taxon>Bacteria division CSSED10-310</taxon>
    </lineage>
</organism>
<keyword evidence="1" id="KW-1133">Transmembrane helix</keyword>
<keyword evidence="1" id="KW-0472">Membrane</keyword>
<reference evidence="2 3" key="1">
    <citation type="submission" date="2024-09" db="EMBL/GenBank/DDBJ databases">
        <title>Laminarin stimulates single cell rates of sulfate reduction while oxygen inhibits transcriptomic activity in coastal marine sediment.</title>
        <authorList>
            <person name="Lindsay M."/>
            <person name="Orcutt B."/>
            <person name="Emerson D."/>
            <person name="Stepanauskas R."/>
            <person name="D'Angelo T."/>
        </authorList>
    </citation>
    <scope>NUCLEOTIDE SEQUENCE [LARGE SCALE GENOMIC DNA]</scope>
    <source>
        <strain evidence="2">SAG AM-311-K15</strain>
    </source>
</reference>
<evidence type="ECO:0000256" key="1">
    <source>
        <dbReference type="SAM" id="Phobius"/>
    </source>
</evidence>